<dbReference type="RefSeq" id="XP_018984642.1">
    <property type="nucleotide sequence ID" value="XM_019131828.1"/>
</dbReference>
<evidence type="ECO:0000256" key="4">
    <source>
        <dbReference type="ARBA" id="ARBA00023134"/>
    </source>
</evidence>
<dbReference type="InterPro" id="IPR001806">
    <property type="entry name" value="Small_GTPase"/>
</dbReference>
<dbReference type="GO" id="GO:0003924">
    <property type="term" value="F:GTPase activity"/>
    <property type="evidence" value="ECO:0007669"/>
    <property type="project" value="InterPro"/>
</dbReference>
<dbReference type="PRINTS" id="PR00449">
    <property type="entry name" value="RASTRNSFRMNG"/>
</dbReference>
<dbReference type="SUPFAM" id="SSF52540">
    <property type="entry name" value="P-loop containing nucleoside triphosphate hydrolases"/>
    <property type="match status" value="1"/>
</dbReference>
<dbReference type="SMART" id="SM00175">
    <property type="entry name" value="RAB"/>
    <property type="match status" value="1"/>
</dbReference>
<accession>A0A1E3QPD4</accession>
<name>A0A1E3QPD4_9ASCO</name>
<dbReference type="EMBL" id="KV454432">
    <property type="protein sequence ID" value="ODQ79314.1"/>
    <property type="molecule type" value="Genomic_DNA"/>
</dbReference>
<evidence type="ECO:0000256" key="3">
    <source>
        <dbReference type="ARBA" id="ARBA00022741"/>
    </source>
</evidence>
<keyword evidence="7" id="KW-1185">Reference proteome</keyword>
<dbReference type="Proteomes" id="UP000094336">
    <property type="component" value="Unassembled WGS sequence"/>
</dbReference>
<dbReference type="PROSITE" id="PS51421">
    <property type="entry name" value="RAS"/>
    <property type="match status" value="1"/>
</dbReference>
<dbReference type="SMART" id="SM00176">
    <property type="entry name" value="RAN"/>
    <property type="match status" value="1"/>
</dbReference>
<evidence type="ECO:0000256" key="5">
    <source>
        <dbReference type="ARBA" id="ARBA00023289"/>
    </source>
</evidence>
<evidence type="ECO:0000313" key="7">
    <source>
        <dbReference type="Proteomes" id="UP000094336"/>
    </source>
</evidence>
<protein>
    <submittedName>
        <fullName evidence="6">Uncharacterized protein</fullName>
    </submittedName>
</protein>
<dbReference type="InterPro" id="IPR027417">
    <property type="entry name" value="P-loop_NTPase"/>
</dbReference>
<dbReference type="Gene3D" id="3.40.50.300">
    <property type="entry name" value="P-loop containing nucleotide triphosphate hydrolases"/>
    <property type="match status" value="1"/>
</dbReference>
<gene>
    <name evidence="6" type="ORF">BABINDRAFT_37658</name>
</gene>
<dbReference type="GO" id="GO:0005770">
    <property type="term" value="C:late endosome"/>
    <property type="evidence" value="ECO:0007669"/>
    <property type="project" value="TreeGrafter"/>
</dbReference>
<dbReference type="PANTHER" id="PTHR47981:SF20">
    <property type="entry name" value="RAS-RELATED PROTEIN RAB-7A"/>
    <property type="match status" value="1"/>
</dbReference>
<keyword evidence="4" id="KW-0342">GTP-binding</keyword>
<dbReference type="SMART" id="SM00173">
    <property type="entry name" value="RAS"/>
    <property type="match status" value="1"/>
</dbReference>
<organism evidence="6 7">
    <name type="scientific">Babjeviella inositovora NRRL Y-12698</name>
    <dbReference type="NCBI Taxonomy" id="984486"/>
    <lineage>
        <taxon>Eukaryota</taxon>
        <taxon>Fungi</taxon>
        <taxon>Dikarya</taxon>
        <taxon>Ascomycota</taxon>
        <taxon>Saccharomycotina</taxon>
        <taxon>Pichiomycetes</taxon>
        <taxon>Serinales incertae sedis</taxon>
        <taxon>Babjeviella</taxon>
    </lineage>
</organism>
<dbReference type="STRING" id="984486.A0A1E3QPD4"/>
<proteinExistence type="inferred from homology"/>
<evidence type="ECO:0000313" key="6">
    <source>
        <dbReference type="EMBL" id="ODQ79314.1"/>
    </source>
</evidence>
<keyword evidence="2" id="KW-0488">Methylation</keyword>
<dbReference type="PROSITE" id="PS51420">
    <property type="entry name" value="RHO"/>
    <property type="match status" value="1"/>
</dbReference>
<dbReference type="NCBIfam" id="TIGR00231">
    <property type="entry name" value="small_GTP"/>
    <property type="match status" value="1"/>
</dbReference>
<dbReference type="OrthoDB" id="9989112at2759"/>
<evidence type="ECO:0000256" key="2">
    <source>
        <dbReference type="ARBA" id="ARBA00022481"/>
    </source>
</evidence>
<dbReference type="AlphaFoldDB" id="A0A1E3QPD4"/>
<dbReference type="SMART" id="SM00174">
    <property type="entry name" value="RHO"/>
    <property type="match status" value="1"/>
</dbReference>
<dbReference type="GeneID" id="30149681"/>
<keyword evidence="5" id="KW-0636">Prenylation</keyword>
<sequence length="216" mass="23775">MADTKQHLKVVLLGDSHVGKTSLRTQLVHHVFSNAYRATIGGDFLTTALEIVGPDGPVTATLQVWDTAGQERFNSLVRAFYRGADVAVVVFDLTNPESFQNVARWIEGFLANVHVDRPAIVIVGNKSDRDTERRISTRQAREFAALASVARGQSLVDRGLIEDLDLDVRDCCAKNYAEVRAIFQRCAELGVSRASQPALEFDCVDISEPVRNKGCC</sequence>
<dbReference type="GO" id="GO:0032889">
    <property type="term" value="P:regulation of vacuole fusion, non-autophagic"/>
    <property type="evidence" value="ECO:0007669"/>
    <property type="project" value="TreeGrafter"/>
</dbReference>
<comment type="similarity">
    <text evidence="1">Belongs to the small GTPase superfamily. Rab family.</text>
</comment>
<evidence type="ECO:0000256" key="1">
    <source>
        <dbReference type="ARBA" id="ARBA00006270"/>
    </source>
</evidence>
<dbReference type="GO" id="GO:0000329">
    <property type="term" value="C:fungal-type vacuole membrane"/>
    <property type="evidence" value="ECO:0007669"/>
    <property type="project" value="TreeGrafter"/>
</dbReference>
<dbReference type="GO" id="GO:0005525">
    <property type="term" value="F:GTP binding"/>
    <property type="evidence" value="ECO:0007669"/>
    <property type="project" value="UniProtKB-KW"/>
</dbReference>
<dbReference type="InterPro" id="IPR005225">
    <property type="entry name" value="Small_GTP-bd"/>
</dbReference>
<dbReference type="PANTHER" id="PTHR47981">
    <property type="entry name" value="RAB FAMILY"/>
    <property type="match status" value="1"/>
</dbReference>
<keyword evidence="3" id="KW-0547">Nucleotide-binding</keyword>
<dbReference type="Pfam" id="PF00071">
    <property type="entry name" value="Ras"/>
    <property type="match status" value="1"/>
</dbReference>
<dbReference type="PROSITE" id="PS51419">
    <property type="entry name" value="RAB"/>
    <property type="match status" value="1"/>
</dbReference>
<dbReference type="FunFam" id="3.40.50.300:FF:001447">
    <property type="entry name" value="Ras-related protein Rab-1B"/>
    <property type="match status" value="1"/>
</dbReference>
<keyword evidence="5" id="KW-0449">Lipoprotein</keyword>
<reference evidence="7" key="1">
    <citation type="submission" date="2016-05" db="EMBL/GenBank/DDBJ databases">
        <title>Comparative genomics of biotechnologically important yeasts.</title>
        <authorList>
            <consortium name="DOE Joint Genome Institute"/>
            <person name="Riley R."/>
            <person name="Haridas S."/>
            <person name="Wolfe K.H."/>
            <person name="Lopes M.R."/>
            <person name="Hittinger C.T."/>
            <person name="Goker M."/>
            <person name="Salamov A."/>
            <person name="Wisecaver J."/>
            <person name="Long T.M."/>
            <person name="Aerts A.L."/>
            <person name="Barry K."/>
            <person name="Choi C."/>
            <person name="Clum A."/>
            <person name="Coughlan A.Y."/>
            <person name="Deshpande S."/>
            <person name="Douglass A.P."/>
            <person name="Hanson S.J."/>
            <person name="Klenk H.-P."/>
            <person name="Labutti K."/>
            <person name="Lapidus A."/>
            <person name="Lindquist E."/>
            <person name="Lipzen A."/>
            <person name="Meier-Kolthoff J.P."/>
            <person name="Ohm R.A."/>
            <person name="Otillar R.P."/>
            <person name="Pangilinan J."/>
            <person name="Peng Y."/>
            <person name="Rokas A."/>
            <person name="Rosa C.A."/>
            <person name="Scheuner C."/>
            <person name="Sibirny A.A."/>
            <person name="Slot J.C."/>
            <person name="Stielow J.B."/>
            <person name="Sun H."/>
            <person name="Kurtzman C.P."/>
            <person name="Blackwell M."/>
            <person name="Grigoriev I.V."/>
            <person name="Jeffries T.W."/>
        </authorList>
    </citation>
    <scope>NUCLEOTIDE SEQUENCE [LARGE SCALE GENOMIC DNA]</scope>
    <source>
        <strain evidence="7">NRRL Y-12698</strain>
    </source>
</reference>